<evidence type="ECO:0000259" key="5">
    <source>
        <dbReference type="PROSITE" id="PS50932"/>
    </source>
</evidence>
<dbReference type="CDD" id="cd01574">
    <property type="entry name" value="PBP1_LacI"/>
    <property type="match status" value="1"/>
</dbReference>
<name>A0A420XQP5_9ACTN</name>
<dbReference type="PROSITE" id="PS00356">
    <property type="entry name" value="HTH_LACI_1"/>
    <property type="match status" value="1"/>
</dbReference>
<dbReference type="GO" id="GO:0003700">
    <property type="term" value="F:DNA-binding transcription factor activity"/>
    <property type="evidence" value="ECO:0007669"/>
    <property type="project" value="TreeGrafter"/>
</dbReference>
<dbReference type="Pfam" id="PF13377">
    <property type="entry name" value="Peripla_BP_3"/>
    <property type="match status" value="1"/>
</dbReference>
<dbReference type="AlphaFoldDB" id="A0A420XQP5"/>
<dbReference type="Gene3D" id="3.40.50.2300">
    <property type="match status" value="2"/>
</dbReference>
<keyword evidence="7" id="KW-1185">Reference proteome</keyword>
<evidence type="ECO:0000256" key="1">
    <source>
        <dbReference type="ARBA" id="ARBA00023015"/>
    </source>
</evidence>
<dbReference type="GO" id="GO:0000976">
    <property type="term" value="F:transcription cis-regulatory region binding"/>
    <property type="evidence" value="ECO:0007669"/>
    <property type="project" value="TreeGrafter"/>
</dbReference>
<dbReference type="CDD" id="cd01392">
    <property type="entry name" value="HTH_LacI"/>
    <property type="match status" value="1"/>
</dbReference>
<dbReference type="RefSeq" id="WP_231121694.1">
    <property type="nucleotide sequence ID" value="NZ_RBWV01000011.1"/>
</dbReference>
<dbReference type="InterPro" id="IPR010982">
    <property type="entry name" value="Lambda_DNA-bd_dom_sf"/>
</dbReference>
<dbReference type="InterPro" id="IPR028082">
    <property type="entry name" value="Peripla_BP_I"/>
</dbReference>
<dbReference type="Gene3D" id="1.10.260.40">
    <property type="entry name" value="lambda repressor-like DNA-binding domains"/>
    <property type="match status" value="1"/>
</dbReference>
<evidence type="ECO:0000256" key="2">
    <source>
        <dbReference type="ARBA" id="ARBA00023125"/>
    </source>
</evidence>
<dbReference type="SUPFAM" id="SSF53822">
    <property type="entry name" value="Periplasmic binding protein-like I"/>
    <property type="match status" value="1"/>
</dbReference>
<organism evidence="6 7">
    <name type="scientific">Motilibacter peucedani</name>
    <dbReference type="NCBI Taxonomy" id="598650"/>
    <lineage>
        <taxon>Bacteria</taxon>
        <taxon>Bacillati</taxon>
        <taxon>Actinomycetota</taxon>
        <taxon>Actinomycetes</taxon>
        <taxon>Motilibacterales</taxon>
        <taxon>Motilibacteraceae</taxon>
        <taxon>Motilibacter</taxon>
    </lineage>
</organism>
<evidence type="ECO:0000313" key="7">
    <source>
        <dbReference type="Proteomes" id="UP000281955"/>
    </source>
</evidence>
<dbReference type="InterPro" id="IPR046335">
    <property type="entry name" value="LacI/GalR-like_sensor"/>
</dbReference>
<evidence type="ECO:0000256" key="3">
    <source>
        <dbReference type="ARBA" id="ARBA00023163"/>
    </source>
</evidence>
<dbReference type="PANTHER" id="PTHR30146:SF109">
    <property type="entry name" value="HTH-TYPE TRANSCRIPTIONAL REGULATOR GALS"/>
    <property type="match status" value="1"/>
</dbReference>
<evidence type="ECO:0000256" key="4">
    <source>
        <dbReference type="SAM" id="MobiDB-lite"/>
    </source>
</evidence>
<reference evidence="6 7" key="1">
    <citation type="submission" date="2018-10" db="EMBL/GenBank/DDBJ databases">
        <title>Genomic Encyclopedia of Archaeal and Bacterial Type Strains, Phase II (KMG-II): from individual species to whole genera.</title>
        <authorList>
            <person name="Goeker M."/>
        </authorList>
    </citation>
    <scope>NUCLEOTIDE SEQUENCE [LARGE SCALE GENOMIC DNA]</scope>
    <source>
        <strain evidence="6 7">RP-AC37</strain>
    </source>
</reference>
<dbReference type="PANTHER" id="PTHR30146">
    <property type="entry name" value="LACI-RELATED TRANSCRIPTIONAL REPRESSOR"/>
    <property type="match status" value="1"/>
</dbReference>
<dbReference type="SUPFAM" id="SSF47413">
    <property type="entry name" value="lambda repressor-like DNA-binding domains"/>
    <property type="match status" value="1"/>
</dbReference>
<feature type="domain" description="HTH lacI-type" evidence="5">
    <location>
        <begin position="8"/>
        <end position="62"/>
    </location>
</feature>
<protein>
    <submittedName>
        <fullName evidence="6">LacI family transcriptional regulator</fullName>
    </submittedName>
</protein>
<sequence>MPPAARPATMGDVAAAAGVSHQTVSRVLNDSDSVRPHTRERVLAAIQDLGYRRNIAARALVTRRSHTIGVISSGTQLYGPASVIFAVEQAARRAGYYLSIASERVLDGRSFRAALQRLEEQSVEGLVVISTEEQAKSALAQLSTSLPTIVVEGAADGGPPTVSVDQVDGAAQATRHLLEQGVRTVHHVSGPRSWIESQARVRGWRRTLEEAGAPVPDVLRGDWSPASGYAAARQLAEHGDVEAVFVSNDPMALGVLRGLEESGLRVPDDVLVVGFDDVPEAAYYGPPLTTVRQNFEELGRRSIELLVGQLTDGVQPQSVTVPAELVVRRSSLRPSTTKTGKAGRTGSKRPGRTT</sequence>
<dbReference type="PROSITE" id="PS50932">
    <property type="entry name" value="HTH_LACI_2"/>
    <property type="match status" value="1"/>
</dbReference>
<evidence type="ECO:0000313" key="6">
    <source>
        <dbReference type="EMBL" id="RKS75631.1"/>
    </source>
</evidence>
<dbReference type="Pfam" id="PF00356">
    <property type="entry name" value="LacI"/>
    <property type="match status" value="1"/>
</dbReference>
<proteinExistence type="predicted"/>
<dbReference type="InParanoid" id="A0A420XQP5"/>
<keyword evidence="2" id="KW-0238">DNA-binding</keyword>
<keyword evidence="3" id="KW-0804">Transcription</keyword>
<dbReference type="Proteomes" id="UP000281955">
    <property type="component" value="Unassembled WGS sequence"/>
</dbReference>
<keyword evidence="1" id="KW-0805">Transcription regulation</keyword>
<dbReference type="InterPro" id="IPR000843">
    <property type="entry name" value="HTH_LacI"/>
</dbReference>
<dbReference type="SMART" id="SM00354">
    <property type="entry name" value="HTH_LACI"/>
    <property type="match status" value="1"/>
</dbReference>
<accession>A0A420XQP5</accession>
<comment type="caution">
    <text evidence="6">The sequence shown here is derived from an EMBL/GenBank/DDBJ whole genome shotgun (WGS) entry which is preliminary data.</text>
</comment>
<gene>
    <name evidence="6" type="ORF">CLV35_2108</name>
</gene>
<dbReference type="EMBL" id="RBWV01000011">
    <property type="protein sequence ID" value="RKS75631.1"/>
    <property type="molecule type" value="Genomic_DNA"/>
</dbReference>
<feature type="region of interest" description="Disordered" evidence="4">
    <location>
        <begin position="328"/>
        <end position="354"/>
    </location>
</feature>